<evidence type="ECO:0000313" key="5">
    <source>
        <dbReference type="EMBL" id="EDK36934.2"/>
    </source>
</evidence>
<name>A5DCM7_PICGU</name>
<dbReference type="OMA" id="CVAYVRW"/>
<dbReference type="InterPro" id="IPR036259">
    <property type="entry name" value="MFS_trans_sf"/>
</dbReference>
<dbReference type="Proteomes" id="UP000001997">
    <property type="component" value="Unassembled WGS sequence"/>
</dbReference>
<dbReference type="AlphaFoldDB" id="A5DCM7"/>
<dbReference type="GO" id="GO:0016020">
    <property type="term" value="C:membrane"/>
    <property type="evidence" value="ECO:0007669"/>
    <property type="project" value="UniProtKB-SubCell"/>
</dbReference>
<gene>
    <name evidence="5" type="ORF">PGUG_01032</name>
</gene>
<dbReference type="GO" id="GO:0022857">
    <property type="term" value="F:transmembrane transporter activity"/>
    <property type="evidence" value="ECO:0007669"/>
    <property type="project" value="InterPro"/>
</dbReference>
<dbReference type="KEGG" id="pgu:PGUG_01032"/>
<feature type="transmembrane region" description="Helical" evidence="3">
    <location>
        <begin position="232"/>
        <end position="254"/>
    </location>
</feature>
<dbReference type="PANTHER" id="PTHR11360">
    <property type="entry name" value="MONOCARBOXYLATE TRANSPORTER"/>
    <property type="match status" value="1"/>
</dbReference>
<protein>
    <recommendedName>
        <fullName evidence="4">Major facilitator superfamily (MFS) profile domain-containing protein</fullName>
    </recommendedName>
</protein>
<organism evidence="5 6">
    <name type="scientific">Meyerozyma guilliermondii (strain ATCC 6260 / CBS 566 / DSM 6381 / JCM 1539 / NBRC 10279 / NRRL Y-324)</name>
    <name type="common">Yeast</name>
    <name type="synonym">Candida guilliermondii</name>
    <dbReference type="NCBI Taxonomy" id="294746"/>
    <lineage>
        <taxon>Eukaryota</taxon>
        <taxon>Fungi</taxon>
        <taxon>Dikarya</taxon>
        <taxon>Ascomycota</taxon>
        <taxon>Saccharomycotina</taxon>
        <taxon>Pichiomycetes</taxon>
        <taxon>Debaryomycetaceae</taxon>
        <taxon>Meyerozyma</taxon>
    </lineage>
</organism>
<comment type="similarity">
    <text evidence="2">Belongs to the major facilitator superfamily. Monocarboxylate porter (TC 2.A.1.13) family.</text>
</comment>
<feature type="transmembrane region" description="Helical" evidence="3">
    <location>
        <begin position="393"/>
        <end position="414"/>
    </location>
</feature>
<evidence type="ECO:0000256" key="3">
    <source>
        <dbReference type="SAM" id="Phobius"/>
    </source>
</evidence>
<dbReference type="RefSeq" id="XP_001487655.2">
    <property type="nucleotide sequence ID" value="XM_001487605.1"/>
</dbReference>
<comment type="subcellular location">
    <subcellularLocation>
        <location evidence="1">Membrane</location>
        <topology evidence="1">Multi-pass membrane protein</topology>
    </subcellularLocation>
</comment>
<dbReference type="SUPFAM" id="SSF103473">
    <property type="entry name" value="MFS general substrate transporter"/>
    <property type="match status" value="1"/>
</dbReference>
<dbReference type="PROSITE" id="PS50850">
    <property type="entry name" value="MFS"/>
    <property type="match status" value="1"/>
</dbReference>
<evidence type="ECO:0000256" key="1">
    <source>
        <dbReference type="ARBA" id="ARBA00004141"/>
    </source>
</evidence>
<reference evidence="5 6" key="1">
    <citation type="journal article" date="2009" name="Nature">
        <title>Evolution of pathogenicity and sexual reproduction in eight Candida genomes.</title>
        <authorList>
            <person name="Butler G."/>
            <person name="Rasmussen M.D."/>
            <person name="Lin M.F."/>
            <person name="Santos M.A."/>
            <person name="Sakthikumar S."/>
            <person name="Munro C.A."/>
            <person name="Rheinbay E."/>
            <person name="Grabherr M."/>
            <person name="Forche A."/>
            <person name="Reedy J.L."/>
            <person name="Agrafioti I."/>
            <person name="Arnaud M.B."/>
            <person name="Bates S."/>
            <person name="Brown A.J."/>
            <person name="Brunke S."/>
            <person name="Costanzo M.C."/>
            <person name="Fitzpatrick D.A."/>
            <person name="de Groot P.W."/>
            <person name="Harris D."/>
            <person name="Hoyer L.L."/>
            <person name="Hube B."/>
            <person name="Klis F.M."/>
            <person name="Kodira C."/>
            <person name="Lennard N."/>
            <person name="Logue M.E."/>
            <person name="Martin R."/>
            <person name="Neiman A.M."/>
            <person name="Nikolaou E."/>
            <person name="Quail M.A."/>
            <person name="Quinn J."/>
            <person name="Santos M.C."/>
            <person name="Schmitzberger F.F."/>
            <person name="Sherlock G."/>
            <person name="Shah P."/>
            <person name="Silverstein K.A."/>
            <person name="Skrzypek M.S."/>
            <person name="Soll D."/>
            <person name="Staggs R."/>
            <person name="Stansfield I."/>
            <person name="Stumpf M.P."/>
            <person name="Sudbery P.E."/>
            <person name="Srikantha T."/>
            <person name="Zeng Q."/>
            <person name="Berman J."/>
            <person name="Berriman M."/>
            <person name="Heitman J."/>
            <person name="Gow N.A."/>
            <person name="Lorenz M.C."/>
            <person name="Birren B.W."/>
            <person name="Kellis M."/>
            <person name="Cuomo C.A."/>
        </authorList>
    </citation>
    <scope>NUCLEOTIDE SEQUENCE [LARGE SCALE GENOMIC DNA]</scope>
    <source>
        <strain evidence="6">ATCC 6260 / CBS 566 / DSM 6381 / JCM 1539 / NBRC 10279 / NRRL Y-324</strain>
    </source>
</reference>
<feature type="transmembrane region" description="Helical" evidence="3">
    <location>
        <begin position="27"/>
        <end position="52"/>
    </location>
</feature>
<feature type="transmembrane region" description="Helical" evidence="3">
    <location>
        <begin position="297"/>
        <end position="317"/>
    </location>
</feature>
<sequence length="427" mass="46879">MDLIEDERASLERHLSKTAEIKKIKKLGILCVIAGFFCNFTVFGVSFTYGIFQEFYLSKKGPLFGVEPAKVAIIGTIATSITYMGGALQPQIRKHFSSFTSMFIGSILLSFGMIIASWCHETWQFAMTQGLMFGIGSSLVYMPPIVYCPQYYDRHRGVAMGVVFSGTGFGSLVFAFLSRALITSVGWRWSLRILGLIALSITMTCSFFVQPHPTYQTSSPVVRSDFQVFKSWAFYSQMLCSLFQSMGYLIPLIYMSTYGITLGFSDKQGATFIAINNVVNACSKIVLGQGADYIGRLNMQSICCICSAITVYALWLVPQRATFLAFVVLYGVASGPIISLLPSCLTEVFGMEVYYSVSGMLYLFRGVGNLLGSPLAGLLIDNNSSSPSGYFNAIQYTGATLACASIFSLAFTAASRIDKSRKTKEEK</sequence>
<proteinExistence type="inferred from homology"/>
<keyword evidence="3" id="KW-0812">Transmembrane</keyword>
<feature type="transmembrane region" description="Helical" evidence="3">
    <location>
        <begin position="189"/>
        <end position="212"/>
    </location>
</feature>
<feature type="transmembrane region" description="Helical" evidence="3">
    <location>
        <begin position="323"/>
        <end position="341"/>
    </location>
</feature>
<dbReference type="EMBL" id="CH408155">
    <property type="protein sequence ID" value="EDK36934.2"/>
    <property type="molecule type" value="Genomic_DNA"/>
</dbReference>
<dbReference type="Pfam" id="PF07690">
    <property type="entry name" value="MFS_1"/>
    <property type="match status" value="1"/>
</dbReference>
<dbReference type="VEuPathDB" id="FungiDB:PGUG_01032"/>
<evidence type="ECO:0000256" key="2">
    <source>
        <dbReference type="ARBA" id="ARBA00006727"/>
    </source>
</evidence>
<dbReference type="GeneID" id="5129778"/>
<feature type="transmembrane region" description="Helical" evidence="3">
    <location>
        <begin position="158"/>
        <end position="177"/>
    </location>
</feature>
<dbReference type="InParanoid" id="A5DCM7"/>
<dbReference type="InterPro" id="IPR011701">
    <property type="entry name" value="MFS"/>
</dbReference>
<evidence type="ECO:0000313" key="6">
    <source>
        <dbReference type="Proteomes" id="UP000001997"/>
    </source>
</evidence>
<dbReference type="InterPro" id="IPR020846">
    <property type="entry name" value="MFS_dom"/>
</dbReference>
<dbReference type="HOGENOM" id="CLU_001265_1_2_1"/>
<feature type="transmembrane region" description="Helical" evidence="3">
    <location>
        <begin position="131"/>
        <end position="152"/>
    </location>
</feature>
<evidence type="ECO:0000259" key="4">
    <source>
        <dbReference type="PROSITE" id="PS50850"/>
    </source>
</evidence>
<dbReference type="Gene3D" id="1.20.1250.20">
    <property type="entry name" value="MFS general substrate transporter like domains"/>
    <property type="match status" value="2"/>
</dbReference>
<keyword evidence="6" id="KW-1185">Reference proteome</keyword>
<accession>A5DCM7</accession>
<feature type="transmembrane region" description="Helical" evidence="3">
    <location>
        <begin position="99"/>
        <end position="119"/>
    </location>
</feature>
<feature type="domain" description="Major facilitator superfamily (MFS) profile" evidence="4">
    <location>
        <begin position="27"/>
        <end position="416"/>
    </location>
</feature>
<dbReference type="eggNOG" id="KOG2504">
    <property type="taxonomic scope" value="Eukaryota"/>
</dbReference>
<keyword evidence="3" id="KW-1133">Transmembrane helix</keyword>
<dbReference type="PANTHER" id="PTHR11360:SF284">
    <property type="entry name" value="EG:103B4.3 PROTEIN-RELATED"/>
    <property type="match status" value="1"/>
</dbReference>
<dbReference type="InterPro" id="IPR050327">
    <property type="entry name" value="Proton-linked_MCT"/>
</dbReference>
<feature type="transmembrane region" description="Helical" evidence="3">
    <location>
        <begin position="353"/>
        <end position="373"/>
    </location>
</feature>
<keyword evidence="3" id="KW-0472">Membrane</keyword>
<dbReference type="OrthoDB" id="410267at2759"/>